<sequence length="184" mass="21835">MKKKADSDYVAFEFRIKKIFAIGISDEILNEIHKFPFPVQEMIVDEFRAFEGRVKKGKISPGLTFLMCDCLFFRQYLLPCRHIFHEHLYGATQLLTSNAWRNFQQIFDEARFEIYMNHELVDVIMPERTEAERAAENRHLAINELMERACDAYWKVEEKGNSEQTNAFIRELKVRMDSVLNNRC</sequence>
<name>A0A397UXY0_9GLOM</name>
<dbReference type="EMBL" id="QKWP01001060">
    <property type="protein sequence ID" value="RIB12096.1"/>
    <property type="molecule type" value="Genomic_DNA"/>
</dbReference>
<gene>
    <name evidence="1" type="ORF">C2G38_2201621</name>
</gene>
<evidence type="ECO:0008006" key="3">
    <source>
        <dbReference type="Google" id="ProtNLM"/>
    </source>
</evidence>
<dbReference type="STRING" id="44941.A0A397UXY0"/>
<dbReference type="OrthoDB" id="5330842at2759"/>
<accession>A0A397UXY0</accession>
<evidence type="ECO:0000313" key="2">
    <source>
        <dbReference type="Proteomes" id="UP000266673"/>
    </source>
</evidence>
<organism evidence="1 2">
    <name type="scientific">Gigaspora rosea</name>
    <dbReference type="NCBI Taxonomy" id="44941"/>
    <lineage>
        <taxon>Eukaryota</taxon>
        <taxon>Fungi</taxon>
        <taxon>Fungi incertae sedis</taxon>
        <taxon>Mucoromycota</taxon>
        <taxon>Glomeromycotina</taxon>
        <taxon>Glomeromycetes</taxon>
        <taxon>Diversisporales</taxon>
        <taxon>Gigasporaceae</taxon>
        <taxon>Gigaspora</taxon>
    </lineage>
</organism>
<protein>
    <recommendedName>
        <fullName evidence="3">SWIM-type domain-containing protein</fullName>
    </recommendedName>
</protein>
<reference evidence="1 2" key="1">
    <citation type="submission" date="2018-06" db="EMBL/GenBank/DDBJ databases">
        <title>Comparative genomics reveals the genomic features of Rhizophagus irregularis, R. cerebriforme, R. diaphanum and Gigaspora rosea, and their symbiotic lifestyle signature.</title>
        <authorList>
            <person name="Morin E."/>
            <person name="San Clemente H."/>
            <person name="Chen E.C.H."/>
            <person name="De La Providencia I."/>
            <person name="Hainaut M."/>
            <person name="Kuo A."/>
            <person name="Kohler A."/>
            <person name="Murat C."/>
            <person name="Tang N."/>
            <person name="Roy S."/>
            <person name="Loubradou J."/>
            <person name="Henrissat B."/>
            <person name="Grigoriev I.V."/>
            <person name="Corradi N."/>
            <person name="Roux C."/>
            <person name="Martin F.M."/>
        </authorList>
    </citation>
    <scope>NUCLEOTIDE SEQUENCE [LARGE SCALE GENOMIC DNA]</scope>
    <source>
        <strain evidence="1 2">DAOM 194757</strain>
    </source>
</reference>
<comment type="caution">
    <text evidence="1">The sequence shown here is derived from an EMBL/GenBank/DDBJ whole genome shotgun (WGS) entry which is preliminary data.</text>
</comment>
<keyword evidence="2" id="KW-1185">Reference proteome</keyword>
<evidence type="ECO:0000313" key="1">
    <source>
        <dbReference type="EMBL" id="RIB12096.1"/>
    </source>
</evidence>
<proteinExistence type="predicted"/>
<dbReference type="Proteomes" id="UP000266673">
    <property type="component" value="Unassembled WGS sequence"/>
</dbReference>
<dbReference type="AlphaFoldDB" id="A0A397UXY0"/>